<evidence type="ECO:0000313" key="3">
    <source>
        <dbReference type="Proteomes" id="UP001476282"/>
    </source>
</evidence>
<keyword evidence="3" id="KW-1185">Reference proteome</keyword>
<dbReference type="EMBL" id="BAABRI010000009">
    <property type="protein sequence ID" value="GAA5482595.1"/>
    <property type="molecule type" value="Genomic_DNA"/>
</dbReference>
<dbReference type="Proteomes" id="UP001476282">
    <property type="component" value="Unassembled WGS sequence"/>
</dbReference>
<name>A0ABP9ULX8_9BACT</name>
<accession>A0ABP9ULX8</accession>
<protein>
    <submittedName>
        <fullName evidence="2">Uncharacterized protein</fullName>
    </submittedName>
</protein>
<gene>
    <name evidence="2" type="ORF">Hsar01_01818</name>
</gene>
<evidence type="ECO:0000256" key="1">
    <source>
        <dbReference type="SAM" id="MobiDB-lite"/>
    </source>
</evidence>
<comment type="caution">
    <text evidence="2">The sequence shown here is derived from an EMBL/GenBank/DDBJ whole genome shotgun (WGS) entry which is preliminary data.</text>
</comment>
<feature type="compositionally biased region" description="Polar residues" evidence="1">
    <location>
        <begin position="57"/>
        <end position="70"/>
    </location>
</feature>
<organism evidence="2 3">
    <name type="scientific">Haloferula sargassicola</name>
    <dbReference type="NCBI Taxonomy" id="490096"/>
    <lineage>
        <taxon>Bacteria</taxon>
        <taxon>Pseudomonadati</taxon>
        <taxon>Verrucomicrobiota</taxon>
        <taxon>Verrucomicrobiia</taxon>
        <taxon>Verrucomicrobiales</taxon>
        <taxon>Verrucomicrobiaceae</taxon>
        <taxon>Haloferula</taxon>
    </lineage>
</organism>
<sequence length="354" mass="39110">MANPSGMRSSMSHGQGKSLSWRGVRQRGLGTGEADGGKQAMRDKPRGPAGLRKARTYSDSNCTDPGSNTHRLGIEGAPTWIELHRPWIELHRPWIELAPTRDRRRTYPGLNTQPPWIELHLLRIELHLPRIERAPTLDRTRTYPGSNSHLPWIEHAPTLGRTRTYPGSDTHLPWIGHAPTRDRDRRRRKRISVNVRTLPTPLPGLGFPGGRGSHGVNPVATCLRPVGALERKQLLRESEHGPVGDRIRAAWARMRACPRSDAHRPGPNAHCPGPNTHLPWIGRTPSLDRTRTSPGSNARLPGLASTPLSLSLPCQHPSPIDFGVSVRDIVDVPRGLCRILSSQEAGRMESAATG</sequence>
<feature type="region of interest" description="Disordered" evidence="1">
    <location>
        <begin position="258"/>
        <end position="302"/>
    </location>
</feature>
<feature type="compositionally biased region" description="Polar residues" evidence="1">
    <location>
        <begin position="1"/>
        <end position="18"/>
    </location>
</feature>
<evidence type="ECO:0000313" key="2">
    <source>
        <dbReference type="EMBL" id="GAA5482595.1"/>
    </source>
</evidence>
<feature type="region of interest" description="Disordered" evidence="1">
    <location>
        <begin position="1"/>
        <end position="70"/>
    </location>
</feature>
<reference evidence="2 3" key="1">
    <citation type="submission" date="2024-02" db="EMBL/GenBank/DDBJ databases">
        <title>Haloferula sargassicola NBRC 104335.</title>
        <authorList>
            <person name="Ichikawa N."/>
            <person name="Katano-Makiyama Y."/>
            <person name="Hidaka K."/>
        </authorList>
    </citation>
    <scope>NUCLEOTIDE SEQUENCE [LARGE SCALE GENOMIC DNA]</scope>
    <source>
        <strain evidence="2 3">NBRC 104335</strain>
    </source>
</reference>
<proteinExistence type="predicted"/>